<dbReference type="AlphaFoldDB" id="A0A409XHF5"/>
<comment type="caution">
    <text evidence="2">The sequence shown here is derived from an EMBL/GenBank/DDBJ whole genome shotgun (WGS) entry which is preliminary data.</text>
</comment>
<evidence type="ECO:0000313" key="3">
    <source>
        <dbReference type="Proteomes" id="UP000283269"/>
    </source>
</evidence>
<sequence>MSTPLPNDLQILLNSSKNLSDGGVMKTGSSTTACSNSLPSNIQRSATMLEDVSVEGCTIATMLGFSPSVTVCVTIRSPSLRSK</sequence>
<dbReference type="Proteomes" id="UP000283269">
    <property type="component" value="Unassembled WGS sequence"/>
</dbReference>
<proteinExistence type="predicted"/>
<accession>A0A409XHF5</accession>
<evidence type="ECO:0000256" key="1">
    <source>
        <dbReference type="SAM" id="MobiDB-lite"/>
    </source>
</evidence>
<keyword evidence="3" id="KW-1185">Reference proteome</keyword>
<reference evidence="2 3" key="1">
    <citation type="journal article" date="2018" name="Evol. Lett.">
        <title>Horizontal gene cluster transfer increased hallucinogenic mushroom diversity.</title>
        <authorList>
            <person name="Reynolds H.T."/>
            <person name="Vijayakumar V."/>
            <person name="Gluck-Thaler E."/>
            <person name="Korotkin H.B."/>
            <person name="Matheny P.B."/>
            <person name="Slot J.C."/>
        </authorList>
    </citation>
    <scope>NUCLEOTIDE SEQUENCE [LARGE SCALE GENOMIC DNA]</scope>
    <source>
        <strain evidence="2 3">2631</strain>
    </source>
</reference>
<dbReference type="InParanoid" id="A0A409XHF5"/>
<protein>
    <submittedName>
        <fullName evidence="2">Uncharacterized protein</fullName>
    </submittedName>
</protein>
<evidence type="ECO:0000313" key="2">
    <source>
        <dbReference type="EMBL" id="PPQ90184.1"/>
    </source>
</evidence>
<dbReference type="EMBL" id="NHYD01001690">
    <property type="protein sequence ID" value="PPQ90184.1"/>
    <property type="molecule type" value="Genomic_DNA"/>
</dbReference>
<organism evidence="2 3">
    <name type="scientific">Psilocybe cyanescens</name>
    <dbReference type="NCBI Taxonomy" id="93625"/>
    <lineage>
        <taxon>Eukaryota</taxon>
        <taxon>Fungi</taxon>
        <taxon>Dikarya</taxon>
        <taxon>Basidiomycota</taxon>
        <taxon>Agaricomycotina</taxon>
        <taxon>Agaricomycetes</taxon>
        <taxon>Agaricomycetidae</taxon>
        <taxon>Agaricales</taxon>
        <taxon>Agaricineae</taxon>
        <taxon>Strophariaceae</taxon>
        <taxon>Psilocybe</taxon>
    </lineage>
</organism>
<name>A0A409XHF5_PSICY</name>
<gene>
    <name evidence="2" type="ORF">CVT25_013318</name>
</gene>
<feature type="region of interest" description="Disordered" evidence="1">
    <location>
        <begin position="18"/>
        <end position="37"/>
    </location>
</feature>
<feature type="compositionally biased region" description="Polar residues" evidence="1">
    <location>
        <begin position="27"/>
        <end position="37"/>
    </location>
</feature>